<dbReference type="OrthoDB" id="6394082at2759"/>
<dbReference type="AlphaFoldDB" id="E9HCJ2"/>
<sequence>MSSSDSEERDSDIENVAPVLIANGDKKVDLPAEFFEYLGDVQGKKVRFYKCKFEGCKPKIKKDGTQKHLIAHDRKGNLGHEEKWRAAILKMSGKENVDITRGPSVKLIVQKSDLHDWIMGLITCSNFVNFNFLRFSKMFTDNELRLATISNPMFKLSWLENEEQYNRAKSLLICEFNRVKGSIADSISSEDSSDGTSSSRSDPSPEKRMPDEHNHYSKHFSDRYSDLEDFGKKINELSQPLADEESQETVLISGDDEKVGEGTSAEGTVFKKN</sequence>
<evidence type="ECO:0000313" key="2">
    <source>
        <dbReference type="EMBL" id="EFX70480.1"/>
    </source>
</evidence>
<name>E9HCJ2_DAPPU</name>
<dbReference type="HOGENOM" id="CLU_1020355_0_0_1"/>
<dbReference type="KEGG" id="dpx:DAPPUDRAFT_328020"/>
<dbReference type="Proteomes" id="UP000000305">
    <property type="component" value="Unassembled WGS sequence"/>
</dbReference>
<keyword evidence="3" id="KW-1185">Reference proteome</keyword>
<feature type="region of interest" description="Disordered" evidence="1">
    <location>
        <begin position="185"/>
        <end position="218"/>
    </location>
</feature>
<accession>E9HCJ2</accession>
<feature type="region of interest" description="Disordered" evidence="1">
    <location>
        <begin position="235"/>
        <end position="273"/>
    </location>
</feature>
<dbReference type="InParanoid" id="E9HCJ2"/>
<evidence type="ECO:0000313" key="3">
    <source>
        <dbReference type="Proteomes" id="UP000000305"/>
    </source>
</evidence>
<dbReference type="EMBL" id="GL732620">
    <property type="protein sequence ID" value="EFX70480.1"/>
    <property type="molecule type" value="Genomic_DNA"/>
</dbReference>
<reference evidence="2 3" key="1">
    <citation type="journal article" date="2011" name="Science">
        <title>The ecoresponsive genome of Daphnia pulex.</title>
        <authorList>
            <person name="Colbourne J.K."/>
            <person name="Pfrender M.E."/>
            <person name="Gilbert D."/>
            <person name="Thomas W.K."/>
            <person name="Tucker A."/>
            <person name="Oakley T.H."/>
            <person name="Tokishita S."/>
            <person name="Aerts A."/>
            <person name="Arnold G.J."/>
            <person name="Basu M.K."/>
            <person name="Bauer D.J."/>
            <person name="Caceres C.E."/>
            <person name="Carmel L."/>
            <person name="Casola C."/>
            <person name="Choi J.H."/>
            <person name="Detter J.C."/>
            <person name="Dong Q."/>
            <person name="Dusheyko S."/>
            <person name="Eads B.D."/>
            <person name="Frohlich T."/>
            <person name="Geiler-Samerotte K.A."/>
            <person name="Gerlach D."/>
            <person name="Hatcher P."/>
            <person name="Jogdeo S."/>
            <person name="Krijgsveld J."/>
            <person name="Kriventseva E.V."/>
            <person name="Kultz D."/>
            <person name="Laforsch C."/>
            <person name="Lindquist E."/>
            <person name="Lopez J."/>
            <person name="Manak J.R."/>
            <person name="Muller J."/>
            <person name="Pangilinan J."/>
            <person name="Patwardhan R.P."/>
            <person name="Pitluck S."/>
            <person name="Pritham E.J."/>
            <person name="Rechtsteiner A."/>
            <person name="Rho M."/>
            <person name="Rogozin I.B."/>
            <person name="Sakarya O."/>
            <person name="Salamov A."/>
            <person name="Schaack S."/>
            <person name="Shapiro H."/>
            <person name="Shiga Y."/>
            <person name="Skalitzky C."/>
            <person name="Smith Z."/>
            <person name="Souvorov A."/>
            <person name="Sung W."/>
            <person name="Tang Z."/>
            <person name="Tsuchiya D."/>
            <person name="Tu H."/>
            <person name="Vos H."/>
            <person name="Wang M."/>
            <person name="Wolf Y.I."/>
            <person name="Yamagata H."/>
            <person name="Yamada T."/>
            <person name="Ye Y."/>
            <person name="Shaw J.R."/>
            <person name="Andrews J."/>
            <person name="Crease T.J."/>
            <person name="Tang H."/>
            <person name="Lucas S.M."/>
            <person name="Robertson H.M."/>
            <person name="Bork P."/>
            <person name="Koonin E.V."/>
            <person name="Zdobnov E.M."/>
            <person name="Grigoriev I.V."/>
            <person name="Lynch M."/>
            <person name="Boore J.L."/>
        </authorList>
    </citation>
    <scope>NUCLEOTIDE SEQUENCE [LARGE SCALE GENOMIC DNA]</scope>
</reference>
<feature type="compositionally biased region" description="Low complexity" evidence="1">
    <location>
        <begin position="185"/>
        <end position="202"/>
    </location>
</feature>
<feature type="compositionally biased region" description="Basic and acidic residues" evidence="1">
    <location>
        <begin position="203"/>
        <end position="218"/>
    </location>
</feature>
<protein>
    <submittedName>
        <fullName evidence="2">Uncharacterized protein</fullName>
    </submittedName>
</protein>
<organism evidence="2 3">
    <name type="scientific">Daphnia pulex</name>
    <name type="common">Water flea</name>
    <dbReference type="NCBI Taxonomy" id="6669"/>
    <lineage>
        <taxon>Eukaryota</taxon>
        <taxon>Metazoa</taxon>
        <taxon>Ecdysozoa</taxon>
        <taxon>Arthropoda</taxon>
        <taxon>Crustacea</taxon>
        <taxon>Branchiopoda</taxon>
        <taxon>Diplostraca</taxon>
        <taxon>Cladocera</taxon>
        <taxon>Anomopoda</taxon>
        <taxon>Daphniidae</taxon>
        <taxon>Daphnia</taxon>
    </lineage>
</organism>
<proteinExistence type="predicted"/>
<gene>
    <name evidence="2" type="ORF">DAPPUDRAFT_328020</name>
</gene>
<evidence type="ECO:0000256" key="1">
    <source>
        <dbReference type="SAM" id="MobiDB-lite"/>
    </source>
</evidence>